<name>A0A072NGL9_SCHAZ</name>
<comment type="caution">
    <text evidence="1">The sequence shown here is derived from an EMBL/GenBank/DDBJ whole genome shotgun (WGS) entry which is preliminary data.</text>
</comment>
<dbReference type="AlphaFoldDB" id="A0A072NGL9"/>
<dbReference type="Proteomes" id="UP000027936">
    <property type="component" value="Unassembled WGS sequence"/>
</dbReference>
<sequence>MSSDELIVDQEDIIKSIDMQIQEGEKLAVKLAAITPTTKSQLIAWRNTTLKILTRSFSGNVIASDFSLQTHGLTDANIFKSTETFHNELLQSIKILEGLKADLISGLHSPLCSSDLIDQEIAVTIITRLLKNFHKHIEEMYQAEVHGNGTLNQEILNAVKIGNEYDVQRMLYSIIKPIFPDARVEVPQDTGHKSVRFDIFLDDYNIVIEVKCTRPNMSEKKLTEEVAVDAFHYKADYLFLFVYDKEKKITNVESFEKAYSRNKEKFDKEVKAAVIRPITL</sequence>
<dbReference type="Pfam" id="PF18742">
    <property type="entry name" value="DpnII-MboI"/>
    <property type="match status" value="1"/>
</dbReference>
<proteinExistence type="predicted"/>
<dbReference type="PATRIC" id="fig|1348973.3.peg.3825"/>
<organism evidence="1 2">
    <name type="scientific">Schinkia azotoformans MEV2011</name>
    <dbReference type="NCBI Taxonomy" id="1348973"/>
    <lineage>
        <taxon>Bacteria</taxon>
        <taxon>Bacillati</taxon>
        <taxon>Bacillota</taxon>
        <taxon>Bacilli</taxon>
        <taxon>Bacillales</taxon>
        <taxon>Bacillaceae</taxon>
        <taxon>Calidifontibacillus/Schinkia group</taxon>
        <taxon>Schinkia</taxon>
    </lineage>
</organism>
<protein>
    <submittedName>
        <fullName evidence="1">Uncharacterized protein</fullName>
    </submittedName>
</protein>
<dbReference type="EMBL" id="JJRY01000021">
    <property type="protein sequence ID" value="KEF36859.1"/>
    <property type="molecule type" value="Genomic_DNA"/>
</dbReference>
<accession>A0A072NGL9</accession>
<gene>
    <name evidence="1" type="ORF">M670_03941</name>
</gene>
<evidence type="ECO:0000313" key="1">
    <source>
        <dbReference type="EMBL" id="KEF36859.1"/>
    </source>
</evidence>
<dbReference type="RefSeq" id="WP_233276198.1">
    <property type="nucleotide sequence ID" value="NZ_JJRY01000021.1"/>
</dbReference>
<evidence type="ECO:0000313" key="2">
    <source>
        <dbReference type="Proteomes" id="UP000027936"/>
    </source>
</evidence>
<reference evidence="1 2" key="1">
    <citation type="submission" date="2014-04" db="EMBL/GenBank/DDBJ databases">
        <title>Draft genome sequence of Bacillus azotoformans MEV2011, a (co-) denitrifying strain unable to grow in the presence of oxygen.</title>
        <authorList>
            <person name="Nielsen M."/>
            <person name="Schreiber L."/>
            <person name="Finster K."/>
            <person name="Schramm A."/>
        </authorList>
    </citation>
    <scope>NUCLEOTIDE SEQUENCE [LARGE SCALE GENOMIC DNA]</scope>
    <source>
        <strain evidence="1 2">MEV2011</strain>
    </source>
</reference>